<gene>
    <name evidence="6" type="ORF">FHR04_18090</name>
    <name evidence="5" type="ORF">HNQ04_003700</name>
</gene>
<dbReference type="InterPro" id="IPR006059">
    <property type="entry name" value="SBP"/>
</dbReference>
<feature type="chain" id="PRO_5022943868" evidence="4">
    <location>
        <begin position="22"/>
        <end position="399"/>
    </location>
</feature>
<keyword evidence="2" id="KW-0813">Transport</keyword>
<feature type="signal peptide" evidence="4">
    <location>
        <begin position="1"/>
        <end position="21"/>
    </location>
</feature>
<comment type="similarity">
    <text evidence="1">Belongs to the bacterial solute-binding protein 1 family.</text>
</comment>
<evidence type="ECO:0000313" key="7">
    <source>
        <dbReference type="Proteomes" id="UP000313988"/>
    </source>
</evidence>
<dbReference type="GO" id="GO:0015768">
    <property type="term" value="P:maltose transport"/>
    <property type="evidence" value="ECO:0007669"/>
    <property type="project" value="TreeGrafter"/>
</dbReference>
<dbReference type="PROSITE" id="PS51257">
    <property type="entry name" value="PROKAR_LIPOPROTEIN"/>
    <property type="match status" value="1"/>
</dbReference>
<dbReference type="AlphaFoldDB" id="A0A5C4XVV3"/>
<dbReference type="Pfam" id="PF13416">
    <property type="entry name" value="SBP_bac_8"/>
    <property type="match status" value="1"/>
</dbReference>
<dbReference type="SUPFAM" id="SSF53850">
    <property type="entry name" value="Periplasmic binding protein-like II"/>
    <property type="match status" value="1"/>
</dbReference>
<evidence type="ECO:0000256" key="4">
    <source>
        <dbReference type="SAM" id="SignalP"/>
    </source>
</evidence>
<dbReference type="Gene3D" id="3.40.190.10">
    <property type="entry name" value="Periplasmic binding protein-like II"/>
    <property type="match status" value="2"/>
</dbReference>
<comment type="caution">
    <text evidence="6">The sequence shown here is derived from an EMBL/GenBank/DDBJ whole genome shotgun (WGS) entry which is preliminary data.</text>
</comment>
<evidence type="ECO:0000313" key="6">
    <source>
        <dbReference type="EMBL" id="TNM67571.1"/>
    </source>
</evidence>
<dbReference type="GO" id="GO:1901982">
    <property type="term" value="F:maltose binding"/>
    <property type="evidence" value="ECO:0007669"/>
    <property type="project" value="TreeGrafter"/>
</dbReference>
<organism evidence="6 7">
    <name type="scientific">Deinococcus radiopugnans ATCC 19172</name>
    <dbReference type="NCBI Taxonomy" id="585398"/>
    <lineage>
        <taxon>Bacteria</taxon>
        <taxon>Thermotogati</taxon>
        <taxon>Deinococcota</taxon>
        <taxon>Deinococci</taxon>
        <taxon>Deinococcales</taxon>
        <taxon>Deinococcaceae</taxon>
        <taxon>Deinococcus</taxon>
    </lineage>
</organism>
<keyword evidence="8" id="KW-1185">Reference proteome</keyword>
<dbReference type="PANTHER" id="PTHR30061">
    <property type="entry name" value="MALTOSE-BINDING PERIPLASMIC PROTEIN"/>
    <property type="match status" value="1"/>
</dbReference>
<evidence type="ECO:0000313" key="8">
    <source>
        <dbReference type="Proteomes" id="UP000629870"/>
    </source>
</evidence>
<evidence type="ECO:0000256" key="1">
    <source>
        <dbReference type="ARBA" id="ARBA00008520"/>
    </source>
</evidence>
<dbReference type="EMBL" id="JACHEW010000030">
    <property type="protein sequence ID" value="MBB6018419.1"/>
    <property type="molecule type" value="Genomic_DNA"/>
</dbReference>
<dbReference type="Proteomes" id="UP000629870">
    <property type="component" value="Unassembled WGS sequence"/>
</dbReference>
<dbReference type="GO" id="GO:0042956">
    <property type="term" value="P:maltodextrin transmembrane transport"/>
    <property type="evidence" value="ECO:0007669"/>
    <property type="project" value="TreeGrafter"/>
</dbReference>
<evidence type="ECO:0000313" key="5">
    <source>
        <dbReference type="EMBL" id="MBB6018419.1"/>
    </source>
</evidence>
<evidence type="ECO:0000256" key="3">
    <source>
        <dbReference type="ARBA" id="ARBA00022729"/>
    </source>
</evidence>
<keyword evidence="3 4" id="KW-0732">Signal</keyword>
<protein>
    <submittedName>
        <fullName evidence="5">Arabinogalactan oligomer/maltooligosaccharide transport system substrate-binding protein</fullName>
    </submittedName>
    <submittedName>
        <fullName evidence="6">Extracellular solute-binding protein</fullName>
    </submittedName>
</protein>
<dbReference type="PANTHER" id="PTHR30061:SF50">
    <property type="entry name" value="MALTOSE_MALTODEXTRIN-BINDING PERIPLASMIC PROTEIN"/>
    <property type="match status" value="1"/>
</dbReference>
<dbReference type="EMBL" id="VDMO01000028">
    <property type="protein sequence ID" value="TNM67571.1"/>
    <property type="molecule type" value="Genomic_DNA"/>
</dbReference>
<reference evidence="5 8" key="2">
    <citation type="submission" date="2020-08" db="EMBL/GenBank/DDBJ databases">
        <title>Genomic Encyclopedia of Type Strains, Phase IV (KMG-IV): sequencing the most valuable type-strain genomes for metagenomic binning, comparative biology and taxonomic classification.</title>
        <authorList>
            <person name="Goeker M."/>
        </authorList>
    </citation>
    <scope>NUCLEOTIDE SEQUENCE [LARGE SCALE GENOMIC DNA]</scope>
    <source>
        <strain evidence="5 8">DSM 12027</strain>
    </source>
</reference>
<name>A0A5C4XVV3_9DEIO</name>
<reference evidence="6 7" key="1">
    <citation type="submission" date="2019-06" db="EMBL/GenBank/DDBJ databases">
        <title>Genome sequence of Deinococcus radiopugnans ATCC 19172.</title>
        <authorList>
            <person name="Maclea K.S."/>
            <person name="Maynard C.R."/>
        </authorList>
    </citation>
    <scope>NUCLEOTIDE SEQUENCE [LARGE SCALE GENOMIC DNA]</scope>
    <source>
        <strain evidence="6 7">ATCC 19172</strain>
    </source>
</reference>
<proteinExistence type="inferred from homology"/>
<dbReference type="RefSeq" id="WP_139404611.1">
    <property type="nucleotide sequence ID" value="NZ_JACHEW010000030.1"/>
</dbReference>
<dbReference type="OrthoDB" id="9766758at2"/>
<dbReference type="GO" id="GO:0055052">
    <property type="term" value="C:ATP-binding cassette (ABC) transporter complex, substrate-binding subunit-containing"/>
    <property type="evidence" value="ECO:0007669"/>
    <property type="project" value="TreeGrafter"/>
</dbReference>
<evidence type="ECO:0000256" key="2">
    <source>
        <dbReference type="ARBA" id="ARBA00022448"/>
    </source>
</evidence>
<sequence>MKIRPAWCIGFILACLGSARADSLSVWSHFIGADAGWLRAQAQTFSARTGQQVSVHNVSFTAAVTSFMGDERPSGVPAPDVFVGVPHDYLALSVWRGVVAAPGPFKLTATDDDAPTLETMKIGGKLYGLPLTAEAVALAYNRQLVRDAPRTWPALMDAARVNSWGGRSGLAWDTRNPYMNYGLISAYGGYVFGKGKSGPDVQDVGLASAGAVKAAVLINDLIYQDGVMHAAVDEGEAKRLFLTGKAAMFLAGPWDMGDLVQAGMDFGLAPLPRPPGAAREWSPFVSVSGVYVSADSTQKTVAAQFARQLTGQEAQVALAKAGGRIPASRRARAELRNNPIVSGFGQVIGQGTPLPHIVNPDALWQSWGEAMAATVAVPRPDYSKILSRAVDQMKSAFKP</sequence>
<dbReference type="Proteomes" id="UP000313988">
    <property type="component" value="Unassembled WGS sequence"/>
</dbReference>
<accession>A0A5C4XVV3</accession>